<dbReference type="STRING" id="416944.SAMN05421548_102243"/>
<dbReference type="InterPro" id="IPR011006">
    <property type="entry name" value="CheY-like_superfamily"/>
</dbReference>
<dbReference type="PROSITE" id="PS50110">
    <property type="entry name" value="RESPONSE_REGULATORY"/>
    <property type="match status" value="1"/>
</dbReference>
<gene>
    <name evidence="4" type="ORF">SAMN05421548_102243</name>
</gene>
<dbReference type="EMBL" id="FMYQ01000002">
    <property type="protein sequence ID" value="SDB92748.1"/>
    <property type="molecule type" value="Genomic_DNA"/>
</dbReference>
<keyword evidence="1 2" id="KW-0597">Phosphoprotein</keyword>
<evidence type="ECO:0000313" key="4">
    <source>
        <dbReference type="EMBL" id="SDB92748.1"/>
    </source>
</evidence>
<dbReference type="AlphaFoldDB" id="A0A1G6HF57"/>
<feature type="modified residue" description="4-aspartylphosphate" evidence="2">
    <location>
        <position position="194"/>
    </location>
</feature>
<dbReference type="Proteomes" id="UP000198908">
    <property type="component" value="Unassembled WGS sequence"/>
</dbReference>
<protein>
    <submittedName>
        <fullName evidence="4">Response regulator receiver domain-containing protein</fullName>
    </submittedName>
</protein>
<evidence type="ECO:0000256" key="2">
    <source>
        <dbReference type="PROSITE-ProRule" id="PRU00169"/>
    </source>
</evidence>
<proteinExistence type="predicted"/>
<evidence type="ECO:0000313" key="5">
    <source>
        <dbReference type="Proteomes" id="UP000198908"/>
    </source>
</evidence>
<organism evidence="4 5">
    <name type="scientific">Paraburkholderia lycopersici</name>
    <dbReference type="NCBI Taxonomy" id="416944"/>
    <lineage>
        <taxon>Bacteria</taxon>
        <taxon>Pseudomonadati</taxon>
        <taxon>Pseudomonadota</taxon>
        <taxon>Betaproteobacteria</taxon>
        <taxon>Burkholderiales</taxon>
        <taxon>Burkholderiaceae</taxon>
        <taxon>Paraburkholderia</taxon>
    </lineage>
</organism>
<dbReference type="PANTHER" id="PTHR44591">
    <property type="entry name" value="STRESS RESPONSE REGULATOR PROTEIN 1"/>
    <property type="match status" value="1"/>
</dbReference>
<dbReference type="InterPro" id="IPR001789">
    <property type="entry name" value="Sig_transdc_resp-reg_receiver"/>
</dbReference>
<feature type="domain" description="Response regulatory" evidence="3">
    <location>
        <begin position="145"/>
        <end position="262"/>
    </location>
</feature>
<name>A0A1G6HF57_9BURK</name>
<dbReference type="SUPFAM" id="SSF52172">
    <property type="entry name" value="CheY-like"/>
    <property type="match status" value="1"/>
</dbReference>
<reference evidence="5" key="1">
    <citation type="submission" date="2016-09" db="EMBL/GenBank/DDBJ databases">
        <authorList>
            <person name="Varghese N."/>
            <person name="Submissions S."/>
        </authorList>
    </citation>
    <scope>NUCLEOTIDE SEQUENCE [LARGE SCALE GENOMIC DNA]</scope>
    <source>
        <strain evidence="5">TNe-862</strain>
    </source>
</reference>
<dbReference type="Pfam" id="PF00072">
    <property type="entry name" value="Response_reg"/>
    <property type="match status" value="1"/>
</dbReference>
<evidence type="ECO:0000259" key="3">
    <source>
        <dbReference type="PROSITE" id="PS50110"/>
    </source>
</evidence>
<dbReference type="GO" id="GO:0000160">
    <property type="term" value="P:phosphorelay signal transduction system"/>
    <property type="evidence" value="ECO:0007669"/>
    <property type="project" value="InterPro"/>
</dbReference>
<accession>A0A1G6HF57</accession>
<evidence type="ECO:0000256" key="1">
    <source>
        <dbReference type="ARBA" id="ARBA00022553"/>
    </source>
</evidence>
<dbReference type="SMART" id="SM00448">
    <property type="entry name" value="REC"/>
    <property type="match status" value="1"/>
</dbReference>
<dbReference type="CDD" id="cd00156">
    <property type="entry name" value="REC"/>
    <property type="match status" value="1"/>
</dbReference>
<sequence>MVNRDRSISGDTRESVELACRAAGLPRWEVLAAACRNGRLVRVAFASPRPAEFVKEFAEIVRASGMKFVVDRDLELYIGGGDAIGPGRQRGGEDLRDLVIGELMDLGAVGEKERKALRAELSAVQRAAGVKYRNRRRPMRLTGVSALVLDDDAVSRKVLAAALQREGCAVKSVGDIDEAFQWLSKSPPDVVIVDISLGGTVDGFAVCEMIHASPPLQATPVIMVTGYPQVNPQERAEKTGARAYFEKPVKPLKLRESVLKFIGRDLR</sequence>
<dbReference type="PANTHER" id="PTHR44591:SF3">
    <property type="entry name" value="RESPONSE REGULATORY DOMAIN-CONTAINING PROTEIN"/>
    <property type="match status" value="1"/>
</dbReference>
<dbReference type="InterPro" id="IPR050595">
    <property type="entry name" value="Bact_response_regulator"/>
</dbReference>
<dbReference type="OrthoDB" id="1646880at2"/>
<dbReference type="Gene3D" id="3.40.50.2300">
    <property type="match status" value="1"/>
</dbReference>
<keyword evidence="5" id="KW-1185">Reference proteome</keyword>